<keyword evidence="7" id="KW-1185">Reference proteome</keyword>
<evidence type="ECO:0000256" key="4">
    <source>
        <dbReference type="ARBA" id="ARBA00044511"/>
    </source>
</evidence>
<dbReference type="Gene3D" id="1.25.40.10">
    <property type="entry name" value="Tetratricopeptide repeat domain"/>
    <property type="match status" value="1"/>
</dbReference>
<evidence type="ECO:0000256" key="5">
    <source>
        <dbReference type="SAM" id="MobiDB-lite"/>
    </source>
</evidence>
<reference evidence="6 7" key="1">
    <citation type="journal article" date="2016" name="Mol. Biol. Evol.">
        <title>Comparative Genomics of Early-Diverging Mushroom-Forming Fungi Provides Insights into the Origins of Lignocellulose Decay Capabilities.</title>
        <authorList>
            <person name="Nagy L.G."/>
            <person name="Riley R."/>
            <person name="Tritt A."/>
            <person name="Adam C."/>
            <person name="Daum C."/>
            <person name="Floudas D."/>
            <person name="Sun H."/>
            <person name="Yadav J.S."/>
            <person name="Pangilinan J."/>
            <person name="Larsson K.H."/>
            <person name="Matsuura K."/>
            <person name="Barry K."/>
            <person name="Labutti K."/>
            <person name="Kuo R."/>
            <person name="Ohm R.A."/>
            <person name="Bhattacharya S.S."/>
            <person name="Shirouzu T."/>
            <person name="Yoshinaga Y."/>
            <person name="Martin F.M."/>
            <person name="Grigoriev I.V."/>
            <person name="Hibbett D.S."/>
        </authorList>
    </citation>
    <scope>NUCLEOTIDE SEQUENCE [LARGE SCALE GENOMIC DNA]</scope>
    <source>
        <strain evidence="6 7">93-53</strain>
    </source>
</reference>
<proteinExistence type="inferred from homology"/>
<dbReference type="Proteomes" id="UP000076871">
    <property type="component" value="Unassembled WGS sequence"/>
</dbReference>
<dbReference type="InterPro" id="IPR011990">
    <property type="entry name" value="TPR-like_helical_dom_sf"/>
</dbReference>
<protein>
    <recommendedName>
        <fullName evidence="8">Pentacotripeptide-repeat region of PRORP domain-containing protein</fullName>
    </recommendedName>
</protein>
<dbReference type="OrthoDB" id="185373at2759"/>
<organism evidence="6 7">
    <name type="scientific">Laetiporus sulphureus 93-53</name>
    <dbReference type="NCBI Taxonomy" id="1314785"/>
    <lineage>
        <taxon>Eukaryota</taxon>
        <taxon>Fungi</taxon>
        <taxon>Dikarya</taxon>
        <taxon>Basidiomycota</taxon>
        <taxon>Agaricomycotina</taxon>
        <taxon>Agaricomycetes</taxon>
        <taxon>Polyporales</taxon>
        <taxon>Laetiporus</taxon>
    </lineage>
</organism>
<keyword evidence="2" id="KW-0677">Repeat</keyword>
<evidence type="ECO:0000256" key="2">
    <source>
        <dbReference type="ARBA" id="ARBA00022737"/>
    </source>
</evidence>
<comment type="function">
    <text evidence="3">Regulates mitochondrial small subunit maturation by controlling 15S rRNA 5'-end processing. Localizes to the 5' precursor of the 15S rRNA in a position that is subsequently occupied by mS47 in the mature yeast mtSSU. Uses structure and sequence-specific RNA recognition, binding to a single-stranded region of the precursor and specifically recognizing bases -6 to -1. The exchange of Ccm1 for mS47 is coupled to the irreversible removal of precursor rRNA that is accompanied by conformational changes of the mitoribosomal proteins uS5m and mS26. These conformational changes signal completion of 5'-end rRNA processing through protection of the mature 5'-end of the 15S rRNA and stabilization of mS47. The removal of the 5' precursor together with the dissociation of Ccm1 may be catalyzed by the 5'-3' exoribonuclease Pet127. Involved in the specific removal of group I introns in mitochondrial encoded transcripts.</text>
</comment>
<evidence type="ECO:0008006" key="8">
    <source>
        <dbReference type="Google" id="ProtNLM"/>
    </source>
</evidence>
<dbReference type="PANTHER" id="PTHR47447:SF23">
    <property type="entry name" value="PENTACOTRIPEPTIDE-REPEAT REGION OF PRORP DOMAIN-CONTAINING PROTEIN"/>
    <property type="match status" value="1"/>
</dbReference>
<dbReference type="PANTHER" id="PTHR47447">
    <property type="entry name" value="OS03G0856100 PROTEIN"/>
    <property type="match status" value="1"/>
</dbReference>
<feature type="compositionally biased region" description="Polar residues" evidence="5">
    <location>
        <begin position="558"/>
        <end position="569"/>
    </location>
</feature>
<sequence length="736" mass="82170">MATWLLRTPWLCLSRPRFRWDCLALSTGSNTWSSNLLSKHYFSTPSLSEESPAMLEMKRTSYPNTPLDTSLFEDTTADYCTELSECEQGADSVWLPANASDLLSALVREARFDDANRVLAELKEMGQYVQPSSLYLKFALHALQQEYKDPRDRLTAFTKWWDLIPDASSHDSVSSSIFKVQDALLHDSIPDLPVLTQFAISSAQKGYATAISSQLVSLLIAYASPAISSVFMSTLHDSAAKALQKAIASVPADIADRVEIEHAAVMEDWYSNAVISHCIAARTDHAVQLLQTARKRQVSITPRAYNTASRKLKEMLDTRNLSIVESLRATAEKPLHEIRTRQARFNPHYAPPTELPTSIPEGATVDLAAALRIIRKSLRPSRYPSPAALAIFMTVYKATGRTLALRILRTRSYRTFPTTSMWALAEMLYHLRRDENLLLINVFTHHFHFVAVPRRMWKYPRRAASRMKKDGNVPRESLPLLPSQPLQQKLWPSTHHTALVWRAVAEIMSTPIALEGLYRELLEQVDTAQRAAALPSQRTTDDIESDPQRPADAPLGTGESQDIPSSEQAYPSPIAPSSMYDSAHFNVFIQAFGARFGPSRAAQVISDMYRLGIKPGIESLTTLAAVFARFGDLWKLTSLLDRMEAGEGSARSSQTLPQPNIVTYTAIISWLLKTGRYRDASVIALRMKARLDYQPGMNPLTDAALANLDLALQFSSLKQDDPRDNVVLPQLQVLSA</sequence>
<dbReference type="EMBL" id="KV427636">
    <property type="protein sequence ID" value="KZT04488.1"/>
    <property type="molecule type" value="Genomic_DNA"/>
</dbReference>
<evidence type="ECO:0000313" key="7">
    <source>
        <dbReference type="Proteomes" id="UP000076871"/>
    </source>
</evidence>
<dbReference type="InterPro" id="IPR002885">
    <property type="entry name" value="PPR_rpt"/>
</dbReference>
<dbReference type="RefSeq" id="XP_040762228.1">
    <property type="nucleotide sequence ID" value="XM_040909331.1"/>
</dbReference>
<name>A0A165DBJ6_9APHY</name>
<evidence type="ECO:0000313" key="6">
    <source>
        <dbReference type="EMBL" id="KZT04488.1"/>
    </source>
</evidence>
<dbReference type="STRING" id="1314785.A0A165DBJ6"/>
<feature type="region of interest" description="Disordered" evidence="5">
    <location>
        <begin position="532"/>
        <end position="573"/>
    </location>
</feature>
<comment type="similarity">
    <text evidence="1">Belongs to the CCM1 family.</text>
</comment>
<dbReference type="AlphaFoldDB" id="A0A165DBJ6"/>
<accession>A0A165DBJ6</accession>
<evidence type="ECO:0000256" key="1">
    <source>
        <dbReference type="ARBA" id="ARBA00006192"/>
    </source>
</evidence>
<evidence type="ECO:0000256" key="3">
    <source>
        <dbReference type="ARBA" id="ARBA00044493"/>
    </source>
</evidence>
<dbReference type="InParanoid" id="A0A165DBJ6"/>
<comment type="subunit">
    <text evidence="4">Binds to mitochondrial small subunit 15S rRNA.</text>
</comment>
<dbReference type="Pfam" id="PF01535">
    <property type="entry name" value="PPR"/>
    <property type="match status" value="1"/>
</dbReference>
<gene>
    <name evidence="6" type="ORF">LAESUDRAFT_727967</name>
</gene>
<dbReference type="GeneID" id="63826360"/>